<dbReference type="OrthoDB" id="9815602at2"/>
<evidence type="ECO:0000256" key="4">
    <source>
        <dbReference type="ARBA" id="ARBA00011738"/>
    </source>
</evidence>
<evidence type="ECO:0000256" key="2">
    <source>
        <dbReference type="ARBA" id="ARBA00004948"/>
    </source>
</evidence>
<sequence>METLKIALDWTPNVNHLGFFIAQEKGFYHELGLTVSFLNPQEDDYQITPGKKLELGLADLALAPLETVISLNNKSNRVDAIAVYALLQSDLSSITTLASSGINSPRELVGKTYASYKARYEDTIVQELVRHDGGQGDFTVSYPEKLGIWNTLLEGKADATWIFDNWEGVEAASRGIALRSFQLAAYGIPYGYSPVLIAKKEQLDANKEVYKKCIAATQKGYAFAQSHPEEATAILKNVVSERDRIHIDLAQTLAVTAPHFGENGQHGFMEPARVHAFLHWLVNHELEKEEILNQTLFTNELLS</sequence>
<dbReference type="RefSeq" id="WP_073362555.1">
    <property type="nucleotide sequence ID" value="NZ_FQVQ01000005.1"/>
</dbReference>
<dbReference type="InterPro" id="IPR027939">
    <property type="entry name" value="NMT1/THI5"/>
</dbReference>
<evidence type="ECO:0000313" key="13">
    <source>
        <dbReference type="EMBL" id="SHF22742.1"/>
    </source>
</evidence>
<dbReference type="GO" id="GO:0016740">
    <property type="term" value="F:transferase activity"/>
    <property type="evidence" value="ECO:0007669"/>
    <property type="project" value="UniProtKB-KW"/>
</dbReference>
<dbReference type="SUPFAM" id="SSF53850">
    <property type="entry name" value="Periplasmic binding protein-like II"/>
    <property type="match status" value="1"/>
</dbReference>
<comment type="similarity">
    <text evidence="3">Belongs to the NMT1/THI5 family.</text>
</comment>
<keyword evidence="7" id="KW-0663">Pyridoxal phosphate</keyword>
<evidence type="ECO:0000256" key="8">
    <source>
        <dbReference type="ARBA" id="ARBA00022977"/>
    </source>
</evidence>
<keyword evidence="5" id="KW-0808">Transferase</keyword>
<proteinExistence type="inferred from homology"/>
<evidence type="ECO:0000256" key="5">
    <source>
        <dbReference type="ARBA" id="ARBA00022679"/>
    </source>
</evidence>
<evidence type="ECO:0000256" key="9">
    <source>
        <dbReference type="ARBA" id="ARBA00023004"/>
    </source>
</evidence>
<organism evidence="13 14">
    <name type="scientific">Flavobacterium fontis</name>
    <dbReference type="NCBI Taxonomy" id="1124188"/>
    <lineage>
        <taxon>Bacteria</taxon>
        <taxon>Pseudomonadati</taxon>
        <taxon>Bacteroidota</taxon>
        <taxon>Flavobacteriia</taxon>
        <taxon>Flavobacteriales</taxon>
        <taxon>Flavobacteriaceae</taxon>
        <taxon>Flavobacterium</taxon>
    </lineage>
</organism>
<evidence type="ECO:0000256" key="3">
    <source>
        <dbReference type="ARBA" id="ARBA00009406"/>
    </source>
</evidence>
<evidence type="ECO:0000256" key="1">
    <source>
        <dbReference type="ARBA" id="ARBA00003469"/>
    </source>
</evidence>
<keyword evidence="8" id="KW-0784">Thiamine biosynthesis</keyword>
<evidence type="ECO:0000259" key="12">
    <source>
        <dbReference type="Pfam" id="PF09084"/>
    </source>
</evidence>
<comment type="subunit">
    <text evidence="4">Homodimer.</text>
</comment>
<evidence type="ECO:0000256" key="6">
    <source>
        <dbReference type="ARBA" id="ARBA00022723"/>
    </source>
</evidence>
<feature type="domain" description="SsuA/THI5-like" evidence="12">
    <location>
        <begin position="13"/>
        <end position="231"/>
    </location>
</feature>
<dbReference type="Pfam" id="PF09084">
    <property type="entry name" value="NMT1"/>
    <property type="match status" value="1"/>
</dbReference>
<dbReference type="AlphaFoldDB" id="A0A1M4ZYF2"/>
<dbReference type="PANTHER" id="PTHR31528">
    <property type="entry name" value="4-AMINO-5-HYDROXYMETHYL-2-METHYLPYRIMIDINE PHOSPHATE SYNTHASE THI11-RELATED"/>
    <property type="match status" value="1"/>
</dbReference>
<protein>
    <recommendedName>
        <fullName evidence="10">Thiamine pyrimidine synthase</fullName>
    </recommendedName>
</protein>
<dbReference type="EMBL" id="FQVQ01000005">
    <property type="protein sequence ID" value="SHF22742.1"/>
    <property type="molecule type" value="Genomic_DNA"/>
</dbReference>
<keyword evidence="14" id="KW-1185">Reference proteome</keyword>
<reference evidence="13 14" key="1">
    <citation type="submission" date="2016-11" db="EMBL/GenBank/DDBJ databases">
        <authorList>
            <person name="Jaros S."/>
            <person name="Januszkiewicz K."/>
            <person name="Wedrychowicz H."/>
        </authorList>
    </citation>
    <scope>NUCLEOTIDE SEQUENCE [LARGE SCALE GENOMIC DNA]</scope>
    <source>
        <strain evidence="13 14">DSM 25660</strain>
    </source>
</reference>
<dbReference type="GO" id="GO:0009228">
    <property type="term" value="P:thiamine biosynthetic process"/>
    <property type="evidence" value="ECO:0007669"/>
    <property type="project" value="UniProtKB-KW"/>
</dbReference>
<dbReference type="GO" id="GO:0046872">
    <property type="term" value="F:metal ion binding"/>
    <property type="evidence" value="ECO:0007669"/>
    <property type="project" value="UniProtKB-KW"/>
</dbReference>
<gene>
    <name evidence="13" type="ORF">SAMN05444377_10564</name>
</gene>
<comment type="function">
    <text evidence="1">Responsible for the formation of the pyrimidine heterocycle in the thiamine biosynthesis pathway. Catalyzes the formation of hydroxymethylpyrimidine phosphate (HMP-P) from histidine and pyridoxal phosphate (PLP). The protein uses PLP and the active site histidine to form HMP-P, generating an inactive enzyme. The enzyme can only undergo a single turnover, which suggests it is a suicide enzyme.</text>
</comment>
<comment type="catalytic activity">
    <reaction evidence="11">
        <text>N(6)-(pyridoxal phosphate)-L-lysyl-[4-amino-5-hydroxymethyl-2-methylpyrimidine phosphate synthase] + L-histidyl-[4-amino-5-hydroxymethyl-2-methylpyrimidine phosphate synthase] + 2 Fe(3+) + 4 H2O = L-lysyl-[4-amino-5-hydroxymethyl-2-methylpyrimidine phosphate synthase] + (2S)-2-amino-5-hydroxy-4-oxopentanoyl-[4-amino-5-hydroxymethyl-2-methylpyrimidine phosphate synthase] + 4-amino-2-methyl-5-(phosphooxymethyl)pyrimidine + 3-oxopropanoate + 2 Fe(2+) + 2 H(+)</text>
        <dbReference type="Rhea" id="RHEA:65756"/>
        <dbReference type="Rhea" id="RHEA-COMP:16892"/>
        <dbReference type="Rhea" id="RHEA-COMP:16893"/>
        <dbReference type="Rhea" id="RHEA-COMP:16894"/>
        <dbReference type="Rhea" id="RHEA-COMP:16895"/>
        <dbReference type="ChEBI" id="CHEBI:15377"/>
        <dbReference type="ChEBI" id="CHEBI:15378"/>
        <dbReference type="ChEBI" id="CHEBI:29033"/>
        <dbReference type="ChEBI" id="CHEBI:29034"/>
        <dbReference type="ChEBI" id="CHEBI:29969"/>
        <dbReference type="ChEBI" id="CHEBI:29979"/>
        <dbReference type="ChEBI" id="CHEBI:33190"/>
        <dbReference type="ChEBI" id="CHEBI:58354"/>
        <dbReference type="ChEBI" id="CHEBI:143915"/>
        <dbReference type="ChEBI" id="CHEBI:157692"/>
    </reaction>
    <physiologicalReaction direction="left-to-right" evidence="11">
        <dbReference type="Rhea" id="RHEA:65757"/>
    </physiologicalReaction>
</comment>
<evidence type="ECO:0000256" key="10">
    <source>
        <dbReference type="ARBA" id="ARBA00033171"/>
    </source>
</evidence>
<evidence type="ECO:0000256" key="7">
    <source>
        <dbReference type="ARBA" id="ARBA00022898"/>
    </source>
</evidence>
<dbReference type="STRING" id="1124188.SAMN05444377_10564"/>
<name>A0A1M4ZYF2_9FLAO</name>
<keyword evidence="6" id="KW-0479">Metal-binding</keyword>
<dbReference type="InterPro" id="IPR015168">
    <property type="entry name" value="SsuA/THI5"/>
</dbReference>
<evidence type="ECO:0000313" key="14">
    <source>
        <dbReference type="Proteomes" id="UP000184147"/>
    </source>
</evidence>
<dbReference type="Proteomes" id="UP000184147">
    <property type="component" value="Unassembled WGS sequence"/>
</dbReference>
<dbReference type="Gene3D" id="3.40.190.10">
    <property type="entry name" value="Periplasmic binding protein-like II"/>
    <property type="match status" value="2"/>
</dbReference>
<keyword evidence="9" id="KW-0408">Iron</keyword>
<accession>A0A1M4ZYF2</accession>
<evidence type="ECO:0000256" key="11">
    <source>
        <dbReference type="ARBA" id="ARBA00048179"/>
    </source>
</evidence>
<dbReference type="PANTHER" id="PTHR31528:SF1">
    <property type="entry name" value="4-AMINO-5-HYDROXYMETHYL-2-METHYLPYRIMIDINE PHOSPHATE SYNTHASE THI11-RELATED"/>
    <property type="match status" value="1"/>
</dbReference>
<comment type="pathway">
    <text evidence="2">Cofactor biosynthesis; thiamine diphosphate biosynthesis.</text>
</comment>